<dbReference type="GO" id="GO:0005739">
    <property type="term" value="C:mitochondrion"/>
    <property type="evidence" value="ECO:0007669"/>
    <property type="project" value="TreeGrafter"/>
</dbReference>
<proteinExistence type="predicted"/>
<gene>
    <name evidence="4" type="ORF">Cantr_05865</name>
</gene>
<dbReference type="PANTHER" id="PTHR43503">
    <property type="entry name" value="MCG48959-RELATED"/>
    <property type="match status" value="1"/>
</dbReference>
<keyword evidence="1" id="KW-0880">Kelch repeat</keyword>
<dbReference type="STRING" id="5486.A0A367XR58"/>
<evidence type="ECO:0000313" key="5">
    <source>
        <dbReference type="Proteomes" id="UP000253472"/>
    </source>
</evidence>
<dbReference type="InterPro" id="IPR015915">
    <property type="entry name" value="Kelch-typ_b-propeller"/>
</dbReference>
<dbReference type="Pfam" id="PF24681">
    <property type="entry name" value="Kelch_KLHDC2_KLHL20_DRC7"/>
    <property type="match status" value="1"/>
</dbReference>
<sequence>MAEDKQPSINIYDLKGSIPSFNVKSTIVACTGTPYVFLYGGFDQYDELDSNVYLLDTTTMTWEIDDKVEGLYREGHLAVYIGNGNVLVFGGLPYEDEVPSSASTTGEVKNDSLMMIYNVYKKKWIGPPLFALDHCPSPRSRHACCLSEDGTKMYISGGLVKSTPFDHTIVVYNDRIFSFGGLEKDMNHVRSIVFYSLKTNNVAEMYLSTPGHTSAGFTEVSVLPSKINPRLCLKVVLPSWDYPNNKLKVSSFDLTSFETIDLVTQHTVDYTCGGATETQSNWKSAFVNHEGKLFLLGKKRSKVAQFGSYIATDETVDDGDEDDTPNEEQQSYKLNFMLEISMNRYGIPHDLENALSEDLLSLLMSQEFTDFEIVCLENEEAKEGFDNQVESYPTRAIPVHKALLVARWPHFRRMLAAGMNEAVENLLFLPEPYIRIKALVYFLYVGSIEFDARFIESMTILDYTGLLVLANMYELQDLASLVVKKLIGLFYGFQFEFQDGNDEHIALLLKIWKDLAFSDESNFITSVITMVKKKWSLITRSSYFLKLTKEEIVKLCQDSAEEGNTSMHGTKSPFGSIHSVDTAELINMSPARRTHSPFVIDSPANHSTLFNDP</sequence>
<dbReference type="GO" id="GO:0045454">
    <property type="term" value="P:cell redox homeostasis"/>
    <property type="evidence" value="ECO:0007669"/>
    <property type="project" value="TreeGrafter"/>
</dbReference>
<dbReference type="Gene3D" id="3.30.710.10">
    <property type="entry name" value="Potassium Channel Kv1.1, Chain A"/>
    <property type="match status" value="1"/>
</dbReference>
<dbReference type="Pfam" id="PF00651">
    <property type="entry name" value="BTB"/>
    <property type="match status" value="1"/>
</dbReference>
<dbReference type="EMBL" id="QLNQ01000029">
    <property type="protein sequence ID" value="RCK56098.1"/>
    <property type="molecule type" value="Genomic_DNA"/>
</dbReference>
<keyword evidence="5" id="KW-1185">Reference proteome</keyword>
<dbReference type="OrthoDB" id="432528at2759"/>
<reference evidence="4 5" key="1">
    <citation type="submission" date="2018-06" db="EMBL/GenBank/DDBJ databases">
        <title>Whole genome sequencing of Candida tropicalis (genome annotated by CSBL at Korea University).</title>
        <authorList>
            <person name="Ahn J."/>
        </authorList>
    </citation>
    <scope>NUCLEOTIDE SEQUENCE [LARGE SCALE GENOMIC DNA]</scope>
    <source>
        <strain evidence="4 5">ATCC 20962</strain>
    </source>
</reference>
<accession>A0A367XR58</accession>
<organism evidence="4 5">
    <name type="scientific">Candida viswanathii</name>
    <dbReference type="NCBI Taxonomy" id="5486"/>
    <lineage>
        <taxon>Eukaryota</taxon>
        <taxon>Fungi</taxon>
        <taxon>Dikarya</taxon>
        <taxon>Ascomycota</taxon>
        <taxon>Saccharomycotina</taxon>
        <taxon>Pichiomycetes</taxon>
        <taxon>Debaryomycetaceae</taxon>
        <taxon>Candida/Lodderomyces clade</taxon>
        <taxon>Candida</taxon>
    </lineage>
</organism>
<dbReference type="GO" id="GO:0005829">
    <property type="term" value="C:cytosol"/>
    <property type="evidence" value="ECO:0007669"/>
    <property type="project" value="TreeGrafter"/>
</dbReference>
<evidence type="ECO:0000256" key="2">
    <source>
        <dbReference type="ARBA" id="ARBA00022737"/>
    </source>
</evidence>
<dbReference type="InterPro" id="IPR000210">
    <property type="entry name" value="BTB/POZ_dom"/>
</dbReference>
<evidence type="ECO:0000259" key="3">
    <source>
        <dbReference type="PROSITE" id="PS50097"/>
    </source>
</evidence>
<dbReference type="Gene3D" id="2.120.10.80">
    <property type="entry name" value="Kelch-type beta propeller"/>
    <property type="match status" value="1"/>
</dbReference>
<dbReference type="InterPro" id="IPR011333">
    <property type="entry name" value="SKP1/BTB/POZ_sf"/>
</dbReference>
<dbReference type="PANTHER" id="PTHR43503:SF2">
    <property type="entry name" value="NEGATIVE REGULATOR OF SPORULATION MDS3-RELATED"/>
    <property type="match status" value="1"/>
</dbReference>
<evidence type="ECO:0000313" key="4">
    <source>
        <dbReference type="EMBL" id="RCK56098.1"/>
    </source>
</evidence>
<feature type="domain" description="BTB" evidence="3">
    <location>
        <begin position="385"/>
        <end position="452"/>
    </location>
</feature>
<name>A0A367XR58_9ASCO</name>
<dbReference type="SUPFAM" id="SSF54695">
    <property type="entry name" value="POZ domain"/>
    <property type="match status" value="1"/>
</dbReference>
<evidence type="ECO:0000256" key="1">
    <source>
        <dbReference type="ARBA" id="ARBA00022441"/>
    </source>
</evidence>
<protein>
    <recommendedName>
        <fullName evidence="3">BTB domain-containing protein</fullName>
    </recommendedName>
</protein>
<comment type="caution">
    <text evidence="4">The sequence shown here is derived from an EMBL/GenBank/DDBJ whole genome shotgun (WGS) entry which is preliminary data.</text>
</comment>
<dbReference type="AlphaFoldDB" id="A0A367XR58"/>
<keyword evidence="2" id="KW-0677">Repeat</keyword>
<dbReference type="PROSITE" id="PS50097">
    <property type="entry name" value="BTB"/>
    <property type="match status" value="1"/>
</dbReference>
<dbReference type="Proteomes" id="UP000253472">
    <property type="component" value="Unassembled WGS sequence"/>
</dbReference>
<dbReference type="SUPFAM" id="SSF117281">
    <property type="entry name" value="Kelch motif"/>
    <property type="match status" value="1"/>
</dbReference>